<dbReference type="Proteomes" id="UP000481327">
    <property type="component" value="Unassembled WGS sequence"/>
</dbReference>
<dbReference type="InterPro" id="IPR000825">
    <property type="entry name" value="SUF_FeS_clus_asmbl_SufBD_core"/>
</dbReference>
<dbReference type="SUPFAM" id="SSF101960">
    <property type="entry name" value="Stabilizer of iron transporter SufD"/>
    <property type="match status" value="1"/>
</dbReference>
<evidence type="ECO:0000313" key="3">
    <source>
        <dbReference type="Proteomes" id="UP000481327"/>
    </source>
</evidence>
<proteinExistence type="predicted"/>
<dbReference type="PANTHER" id="PTHR43575">
    <property type="entry name" value="PROTEIN ABCI7, CHLOROPLASTIC"/>
    <property type="match status" value="1"/>
</dbReference>
<evidence type="ECO:0000313" key="2">
    <source>
        <dbReference type="EMBL" id="MQT17042.1"/>
    </source>
</evidence>
<reference evidence="2 3" key="1">
    <citation type="submission" date="2019-09" db="EMBL/GenBank/DDBJ databases">
        <title>Polymorphobacter sp. isolated from a lake in China.</title>
        <authorList>
            <person name="Liu Z."/>
        </authorList>
    </citation>
    <scope>NUCLEOTIDE SEQUENCE [LARGE SCALE GENOMIC DNA]</scope>
    <source>
        <strain evidence="2 3">D40P</strain>
    </source>
</reference>
<dbReference type="EMBL" id="WIOL01000002">
    <property type="protein sequence ID" value="MQT17042.1"/>
    <property type="molecule type" value="Genomic_DNA"/>
</dbReference>
<dbReference type="RefSeq" id="WP_152577467.1">
    <property type="nucleotide sequence ID" value="NZ_JAATJI010000001.1"/>
</dbReference>
<keyword evidence="3" id="KW-1185">Reference proteome</keyword>
<protein>
    <submittedName>
        <fullName evidence="2">SufD family Fe-S cluster assembly protein</fullName>
    </submittedName>
</protein>
<comment type="caution">
    <text evidence="2">The sequence shown here is derived from an EMBL/GenBank/DDBJ whole genome shotgun (WGS) entry which is preliminary data.</text>
</comment>
<dbReference type="PANTHER" id="PTHR43575:SF1">
    <property type="entry name" value="PROTEIN ABCI7, CHLOROPLASTIC"/>
    <property type="match status" value="1"/>
</dbReference>
<dbReference type="InterPro" id="IPR037284">
    <property type="entry name" value="SUF_FeS_clus_asmbl_SufBD_sf"/>
</dbReference>
<dbReference type="GO" id="GO:0016226">
    <property type="term" value="P:iron-sulfur cluster assembly"/>
    <property type="evidence" value="ECO:0007669"/>
    <property type="project" value="InterPro"/>
</dbReference>
<accession>A0A7C9KWZ0</accession>
<gene>
    <name evidence="2" type="ORF">F3168_07190</name>
</gene>
<dbReference type="AlphaFoldDB" id="A0A7C9KWZ0"/>
<name>A0A7C9KWZ0_9SPHN</name>
<dbReference type="Pfam" id="PF01458">
    <property type="entry name" value="SUFBD_core"/>
    <property type="match status" value="1"/>
</dbReference>
<feature type="domain" description="SUF system FeS cluster assembly SufBD core" evidence="1">
    <location>
        <begin position="31"/>
        <end position="218"/>
    </location>
</feature>
<evidence type="ECO:0000259" key="1">
    <source>
        <dbReference type="Pfam" id="PF01458"/>
    </source>
</evidence>
<sequence>MTAVPTRRLEDWRYSDIAQVARAWPVAAEVVQVAAGTAETRMVVQDAGPGSATIRQFDVVIEAGGALAFHIINSGGAYGRVALDVALHAGARFDLGGIIIAGGEQVLEIVTTVRHLGPGAVSKQVVRCVAGGTATATYLGKVAVARAGQQTDAAQSFKALLLDRGATANAKPELEIFADDVKCAHGATVGELDRNALFYLESRGVPPLAAQALLTRAFLSDALAGIGDDDAREAAEARVTALLEAVA</sequence>
<dbReference type="InterPro" id="IPR055346">
    <property type="entry name" value="Fe-S_cluster_assembly_SufBD"/>
</dbReference>
<organism evidence="2 3">
    <name type="scientific">Sandarakinorhabdus fusca</name>
    <dbReference type="NCBI Taxonomy" id="1439888"/>
    <lineage>
        <taxon>Bacteria</taxon>
        <taxon>Pseudomonadati</taxon>
        <taxon>Pseudomonadota</taxon>
        <taxon>Alphaproteobacteria</taxon>
        <taxon>Sphingomonadales</taxon>
        <taxon>Sphingosinicellaceae</taxon>
        <taxon>Sandarakinorhabdus</taxon>
    </lineage>
</organism>